<dbReference type="SMART" id="SM00327">
    <property type="entry name" value="VWA"/>
    <property type="match status" value="1"/>
</dbReference>
<proteinExistence type="predicted"/>
<dbReference type="SUPFAM" id="SSF56436">
    <property type="entry name" value="C-type lectin-like"/>
    <property type="match status" value="2"/>
</dbReference>
<name>A0AAE9J7K9_CAEBR</name>
<feature type="signal peptide" evidence="1">
    <location>
        <begin position="1"/>
        <end position="20"/>
    </location>
</feature>
<dbReference type="SUPFAM" id="SSF53300">
    <property type="entry name" value="vWA-like"/>
    <property type="match status" value="1"/>
</dbReference>
<reference evidence="4 5" key="1">
    <citation type="submission" date="2022-04" db="EMBL/GenBank/DDBJ databases">
        <title>Chromosome-level reference genomes for two strains of Caenorhabditis briggsae: an improved platform for comparative genomics.</title>
        <authorList>
            <person name="Stevens L."/>
            <person name="Andersen E."/>
        </authorList>
    </citation>
    <scope>NUCLEOTIDE SEQUENCE [LARGE SCALE GENOMIC DNA]</scope>
    <source>
        <strain evidence="4">VX34</strain>
        <tissue evidence="4">Whole-organism</tissue>
    </source>
</reference>
<evidence type="ECO:0000313" key="5">
    <source>
        <dbReference type="Proteomes" id="UP000829354"/>
    </source>
</evidence>
<evidence type="ECO:0000256" key="1">
    <source>
        <dbReference type="SAM" id="SignalP"/>
    </source>
</evidence>
<accession>A0AAE9J7K9</accession>
<dbReference type="AlphaFoldDB" id="A0AAE9J7K9"/>
<dbReference type="PROSITE" id="PS50041">
    <property type="entry name" value="C_TYPE_LECTIN_2"/>
    <property type="match status" value="1"/>
</dbReference>
<dbReference type="InterPro" id="IPR002035">
    <property type="entry name" value="VWF_A"/>
</dbReference>
<dbReference type="PROSITE" id="PS50234">
    <property type="entry name" value="VWFA"/>
    <property type="match status" value="1"/>
</dbReference>
<dbReference type="InterPro" id="IPR036465">
    <property type="entry name" value="vWFA_dom_sf"/>
</dbReference>
<dbReference type="InterPro" id="IPR001304">
    <property type="entry name" value="C-type_lectin-like"/>
</dbReference>
<dbReference type="EMBL" id="CP092621">
    <property type="protein sequence ID" value="UMM17749.1"/>
    <property type="molecule type" value="Genomic_DNA"/>
</dbReference>
<dbReference type="Gene3D" id="3.40.50.410">
    <property type="entry name" value="von Willebrand factor, type A domain"/>
    <property type="match status" value="1"/>
</dbReference>
<protein>
    <submittedName>
        <fullName evidence="4">Uncharacterized protein</fullName>
    </submittedName>
</protein>
<gene>
    <name evidence="4" type="ORF">L5515_014146</name>
</gene>
<organism evidence="4 5">
    <name type="scientific">Caenorhabditis briggsae</name>
    <dbReference type="NCBI Taxonomy" id="6238"/>
    <lineage>
        <taxon>Eukaryota</taxon>
        <taxon>Metazoa</taxon>
        <taxon>Ecdysozoa</taxon>
        <taxon>Nematoda</taxon>
        <taxon>Chromadorea</taxon>
        <taxon>Rhabditida</taxon>
        <taxon>Rhabditina</taxon>
        <taxon>Rhabditomorpha</taxon>
        <taxon>Rhabditoidea</taxon>
        <taxon>Rhabditidae</taxon>
        <taxon>Peloderinae</taxon>
        <taxon>Caenorhabditis</taxon>
    </lineage>
</organism>
<sequence>MYISVMFVGLFGMFMFAGSADPVTYLDRRCGDDLSNLWLDVVLVVDNSRAVTRMDRVRKNILNTFHNGTNIGTSEDNPRTTRVSLVTYNKYSEIIADLNQFESFDDFNKSISMNLANSSTFDESYLIKGLESATVVLEKSSLAGERLNYKKVIVIYASLGDDILLAIPLADRLKADGITIIAVAETSGTDNEKLDFWLDLISSGSMSFSIQNEKLVQEIQDSFLQTNCFCPNGWVQLRTSYYDMHSYRYGICLSLSPLTAIWRAARLSCRNQWRNGYLVNEYEANKHNYVLESLRNSSLFRLPYTYHIGLTYLTGSWYWDQPEGNSLRKVDNQQWKNWNPGYPILSSTQTIGVNVQNVTDESETGWQNENAMGEAHYYVCEVASCDTDNYFNCFCPDGWTQYRSSYSYVDSSRFGVCTAATVIEANWRAAQFSCRSQYSNAYLINEYDLNKHKYILGYPKSDSTLTGVTNFENQGEESSGWQNVNVNKEYQFYLCEVAACDTENFCEPVDN</sequence>
<dbReference type="InterPro" id="IPR016186">
    <property type="entry name" value="C-type_lectin-like/link_sf"/>
</dbReference>
<dbReference type="SMART" id="SM00034">
    <property type="entry name" value="CLECT"/>
    <property type="match status" value="2"/>
</dbReference>
<dbReference type="Pfam" id="PF00092">
    <property type="entry name" value="VWA"/>
    <property type="match status" value="1"/>
</dbReference>
<keyword evidence="5" id="KW-1185">Reference proteome</keyword>
<dbReference type="CDD" id="cd00037">
    <property type="entry name" value="CLECT"/>
    <property type="match status" value="1"/>
</dbReference>
<dbReference type="FunFam" id="3.10.100.10:FF:000142">
    <property type="entry name" value="C-type LECtin"/>
    <property type="match status" value="1"/>
</dbReference>
<evidence type="ECO:0000313" key="4">
    <source>
        <dbReference type="EMBL" id="UMM17749.1"/>
    </source>
</evidence>
<feature type="domain" description="C-type lectin" evidence="2">
    <location>
        <begin position="248"/>
        <end position="381"/>
    </location>
</feature>
<keyword evidence="1" id="KW-0732">Signal</keyword>
<feature type="domain" description="VWFA" evidence="3">
    <location>
        <begin position="40"/>
        <end position="223"/>
    </location>
</feature>
<feature type="chain" id="PRO_5041985757" evidence="1">
    <location>
        <begin position="21"/>
        <end position="511"/>
    </location>
</feature>
<evidence type="ECO:0000259" key="2">
    <source>
        <dbReference type="PROSITE" id="PS50041"/>
    </source>
</evidence>
<dbReference type="InterPro" id="IPR016187">
    <property type="entry name" value="CTDL_fold"/>
</dbReference>
<evidence type="ECO:0000259" key="3">
    <source>
        <dbReference type="PROSITE" id="PS50234"/>
    </source>
</evidence>
<dbReference type="Proteomes" id="UP000829354">
    <property type="component" value="Chromosome II"/>
</dbReference>
<dbReference type="Gene3D" id="3.10.100.10">
    <property type="entry name" value="Mannose-Binding Protein A, subunit A"/>
    <property type="match status" value="1"/>
</dbReference>
<dbReference type="PANTHER" id="PTHR31024">
    <property type="entry name" value="C-TYPE LECTIN"/>
    <property type="match status" value="1"/>
</dbReference>
<dbReference type="PANTHER" id="PTHR31024:SF6">
    <property type="entry name" value="VWFA DOMAIN-CONTAINING PROTEIN"/>
    <property type="match status" value="1"/>
</dbReference>